<organism evidence="2 3">
    <name type="scientific">Flavobacterium okayamense</name>
    <dbReference type="NCBI Taxonomy" id="2830782"/>
    <lineage>
        <taxon>Bacteria</taxon>
        <taxon>Pseudomonadati</taxon>
        <taxon>Bacteroidota</taxon>
        <taxon>Flavobacteriia</taxon>
        <taxon>Flavobacteriales</taxon>
        <taxon>Flavobacteriaceae</taxon>
        <taxon>Flavobacterium</taxon>
    </lineage>
</organism>
<evidence type="ECO:0000256" key="1">
    <source>
        <dbReference type="SAM" id="Phobius"/>
    </source>
</evidence>
<evidence type="ECO:0000313" key="3">
    <source>
        <dbReference type="Proteomes" id="UP000825258"/>
    </source>
</evidence>
<proteinExistence type="predicted"/>
<dbReference type="EMBL" id="AP024749">
    <property type="protein sequence ID" value="BCY28656.1"/>
    <property type="molecule type" value="Genomic_DNA"/>
</dbReference>
<keyword evidence="1" id="KW-0472">Membrane</keyword>
<evidence type="ECO:0000313" key="2">
    <source>
        <dbReference type="EMBL" id="BCY28656.1"/>
    </source>
</evidence>
<gene>
    <name evidence="2" type="ORF">KK2020170_15240</name>
</gene>
<feature type="transmembrane region" description="Helical" evidence="1">
    <location>
        <begin position="6"/>
        <end position="27"/>
    </location>
</feature>
<sequence length="47" mass="5427">MIIRVLIIFIGLIGLRESLISFLFVFIDLHDKVAIELLSIKKELTEL</sequence>
<protein>
    <submittedName>
        <fullName evidence="2">Uncharacterized protein</fullName>
    </submittedName>
</protein>
<keyword evidence="1" id="KW-0812">Transmembrane</keyword>
<reference evidence="2 3" key="1">
    <citation type="submission" date="2021-06" db="EMBL/GenBank/DDBJ databases">
        <title>Whole genome sequences of Flavobacterium sp. KK2020170 and assembly.</title>
        <authorList>
            <person name="Kitahara K."/>
            <person name="Miyoshi S."/>
            <person name="Uesaka K."/>
        </authorList>
    </citation>
    <scope>NUCLEOTIDE SEQUENCE [LARGE SCALE GENOMIC DNA]</scope>
    <source>
        <strain evidence="2 3">KK2020170</strain>
    </source>
</reference>
<keyword evidence="3" id="KW-1185">Reference proteome</keyword>
<accession>A0ABN6HWG6</accession>
<dbReference type="Proteomes" id="UP000825258">
    <property type="component" value="Chromosome"/>
</dbReference>
<keyword evidence="1" id="KW-1133">Transmembrane helix</keyword>
<name>A0ABN6HWG6_9FLAO</name>